<dbReference type="EMBL" id="CAKKNE010000004">
    <property type="protein sequence ID" value="CAH0374465.1"/>
    <property type="molecule type" value="Genomic_DNA"/>
</dbReference>
<proteinExistence type="predicted"/>
<dbReference type="OrthoDB" id="194358at2759"/>
<dbReference type="Proteomes" id="UP000789595">
    <property type="component" value="Unassembled WGS sequence"/>
</dbReference>
<reference evidence="2" key="1">
    <citation type="submission" date="2021-01" db="EMBL/GenBank/DDBJ databases">
        <authorList>
            <person name="Corre E."/>
            <person name="Pelletier E."/>
            <person name="Niang G."/>
            <person name="Scheremetjew M."/>
            <person name="Finn R."/>
            <person name="Kale V."/>
            <person name="Holt S."/>
            <person name="Cochrane G."/>
            <person name="Meng A."/>
            <person name="Brown T."/>
            <person name="Cohen L."/>
        </authorList>
    </citation>
    <scope>NUCLEOTIDE SEQUENCE</scope>
    <source>
        <strain evidence="2">CCMP1756</strain>
    </source>
</reference>
<evidence type="ECO:0000313" key="3">
    <source>
        <dbReference type="EMBL" id="CAH0374465.1"/>
    </source>
</evidence>
<reference evidence="3" key="2">
    <citation type="submission" date="2021-11" db="EMBL/GenBank/DDBJ databases">
        <authorList>
            <consortium name="Genoscope - CEA"/>
            <person name="William W."/>
        </authorList>
    </citation>
    <scope>NUCLEOTIDE SEQUENCE</scope>
</reference>
<dbReference type="InterPro" id="IPR003582">
    <property type="entry name" value="ShKT_dom"/>
</dbReference>
<gene>
    <name evidence="2" type="ORF">PCAL00307_LOCUS14004</name>
    <name evidence="3" type="ORF">PECAL_4P17440</name>
</gene>
<keyword evidence="4" id="KW-1185">Reference proteome</keyword>
<dbReference type="AlphaFoldDB" id="A0A7S3ZYW0"/>
<accession>A0A7S3ZYW0</accession>
<evidence type="ECO:0000313" key="4">
    <source>
        <dbReference type="Proteomes" id="UP000789595"/>
    </source>
</evidence>
<name>A0A7S3ZYW0_9STRA</name>
<dbReference type="Pfam" id="PF01549">
    <property type="entry name" value="ShK"/>
    <property type="match status" value="1"/>
</dbReference>
<protein>
    <recommendedName>
        <fullName evidence="1">ShKT domain-containing protein</fullName>
    </recommendedName>
</protein>
<evidence type="ECO:0000313" key="2">
    <source>
        <dbReference type="EMBL" id="CAE0698568.1"/>
    </source>
</evidence>
<dbReference type="EMBL" id="HBIW01016236">
    <property type="protein sequence ID" value="CAE0698568.1"/>
    <property type="molecule type" value="Transcribed_RNA"/>
</dbReference>
<evidence type="ECO:0000259" key="1">
    <source>
        <dbReference type="PROSITE" id="PS51670"/>
    </source>
</evidence>
<dbReference type="PROSITE" id="PS51670">
    <property type="entry name" value="SHKT"/>
    <property type="match status" value="1"/>
</dbReference>
<dbReference type="SMART" id="SM00254">
    <property type="entry name" value="ShKT"/>
    <property type="match status" value="1"/>
</dbReference>
<organism evidence="2">
    <name type="scientific">Pelagomonas calceolata</name>
    <dbReference type="NCBI Taxonomy" id="35677"/>
    <lineage>
        <taxon>Eukaryota</taxon>
        <taxon>Sar</taxon>
        <taxon>Stramenopiles</taxon>
        <taxon>Ochrophyta</taxon>
        <taxon>Pelagophyceae</taxon>
        <taxon>Pelagomonadales</taxon>
        <taxon>Pelagomonadaceae</taxon>
        <taxon>Pelagomonas</taxon>
    </lineage>
</organism>
<sequence>MPAVRLLIGLAAARAAFWHSKKKDTRVLPHVVNGLYDTSWHARNVSSWSDIRKLAPRDGWTAALVVAADDVETPCDDQHEQCATWAAAGECDANPGYMLRSCRKSCATCAPCGAVDAQSLLVSLRHAQRNRPARFLATGVARRSQWRGAWPFDGDDACGAFLVEPRDDIEEEAPSLQNAVSIPLSDARGLRYALAERVRHSMAVKKFLVTNELEVNVTLHWFDLEQEEGLRDHSPYKQVSFLAPGASTSLGTFVGHVFAVGDEEGRFLGQVTVRGVGDAAVINEALIAEAETCQEGSIPHDPHAAQGQRKEMERLASLQGPEGRDARVRFAVGEKVRDLAFEKRKALSDVQIALTPNVTEDGFRLIRTPSPVFEAVEQFYNASHATHRREEDDGGPLYNQHQITTWHTPLPPDVKRFVFDELQKTMEAWAPSVGPLKGTSAYGVRTYETGSYLHLHVDTAQTHVVSGIMNVAQELGGGDDWPVEILDHGGKLHAVNMKPGDLLLYESARLLHGRPSPFKGRSYANVFVHYQPQDGWEVDF</sequence>
<feature type="domain" description="ShKT" evidence="1">
    <location>
        <begin position="75"/>
        <end position="109"/>
    </location>
</feature>